<dbReference type="AlphaFoldDB" id="A0A9R0IBW5"/>
<gene>
    <name evidence="4" type="primary">LOC110786188</name>
</gene>
<reference evidence="4" key="2">
    <citation type="submission" date="2025-08" db="UniProtKB">
        <authorList>
            <consortium name="RefSeq"/>
        </authorList>
    </citation>
    <scope>IDENTIFICATION</scope>
    <source>
        <tissue evidence="4">Leaf</tissue>
    </source>
</reference>
<dbReference type="GO" id="GO:0043130">
    <property type="term" value="F:ubiquitin binding"/>
    <property type="evidence" value="ECO:0000318"/>
    <property type="project" value="GO_Central"/>
</dbReference>
<evidence type="ECO:0000256" key="1">
    <source>
        <dbReference type="SAM" id="MobiDB-lite"/>
    </source>
</evidence>
<evidence type="ECO:0000259" key="2">
    <source>
        <dbReference type="SMART" id="SM00360"/>
    </source>
</evidence>
<keyword evidence="3" id="KW-1185">Reference proteome</keyword>
<proteinExistence type="predicted"/>
<dbReference type="InterPro" id="IPR052586">
    <property type="entry name" value="ASCC2"/>
</dbReference>
<feature type="compositionally biased region" description="Pro residues" evidence="1">
    <location>
        <begin position="16"/>
        <end position="47"/>
    </location>
</feature>
<reference evidence="3" key="1">
    <citation type="journal article" date="2021" name="Nat. Commun.">
        <title>Genomic analyses provide insights into spinach domestication and the genetic basis of agronomic traits.</title>
        <authorList>
            <person name="Cai X."/>
            <person name="Sun X."/>
            <person name="Xu C."/>
            <person name="Sun H."/>
            <person name="Wang X."/>
            <person name="Ge C."/>
            <person name="Zhang Z."/>
            <person name="Wang Q."/>
            <person name="Fei Z."/>
            <person name="Jiao C."/>
            <person name="Wang Q."/>
        </authorList>
    </citation>
    <scope>NUCLEOTIDE SEQUENCE [LARGE SCALE GENOMIC DNA]</scope>
    <source>
        <strain evidence="3">cv. Varoflay</strain>
    </source>
</reference>
<sequence length="1179" mass="129337">MASTEQPLKKRKLFEAPPPPPPSQPPPPPPPPPQEGFPPPPQTPPQLPHEEILRRRRNQEEVRNVYENYKTIKRCMSSGSNPRHMPELEQAYLSLISASRGCASVKRILSEFIPRYGSFCPTALEAAGQVVINMHNWSVPVISRGEDVDGVSFETAKNCVTGLVDICCTASIEAPSSSVIRGICSAVFLNVVTFFASSIDGKDIFQIIDKECLKMQGSEEIYLQLKQSILEEDVSPLLKLLKIRALCLLRIFFLCPKDFLAACFELFSTHAADGFCGEGKYFLKQLCFALNTDDDPYFSSVNGEGAEPQANIGCKESDALKEKDSGKRPESAGDHLHGNKKSLLKICLLGLVLYTDHSLKKWILSRYQRLQKSACSEAVSQVTSAFQGIFDSFNEQVQEVIEDSDEGGSDSAKFVSKHYMVHEISNQHRLLYEASGKDSFQIHDKSYKDELANKISGQFLRRHSSMVSLESDHHLNPSSNHDSGGSKCMELGRKGQGDMCHGWFPMTKDHLGDQLLSPLSGKPSQIKMDPFEQQNQAVQNEKNQALNVNASRFSCVLAGNSIFGSNTGVPYSSASNQTIWFSDGDPQAMDVFSASRHLWLGSLSSDTSEAAVRFELEKFGPVDNFSFFPVQRFSLVEYRSLFDAIKAREFMRRYSPWGYPVRVKFVDIGLGTRGAVNGVAIGSSCHVYLGNLLNQWMKDEIMRETLKVIGRGPRLVSELSSEAALLLEFETPEEAANAMACIRQFRRGAAGAGVDMSRSNPSFWNVGPAPVSNTFGMCNIILGSPHVQTAGSPSNRIHNATLPFTMKPESIPPEFPSPKTSFEKQGFLRGGQVSQLSNAASGCIDMRGLGSSKGMSGQLWLHRKPEPDLQTAGGTITCTSISLQGPINAPPQPLQTPPCIRPVYPPPTSSWDAHNLSYHMSLNPIPVNVMPTNIHSNSIPSPFVQASVTPLSQISGSGIQQFSQMVHQAIVPPFLPSMPPPQPDIPHPFPPPPMVPPPPCSPPPPPPPPAMDPPPPTTEPSNMTSAVGGTQIQWQGTLSKSGVHYCNIYAHRVDSDVCKYSKSVSEPAGWPGKLDMTKRTDFRHVKATFTNTPSSRREVCLLVPSSAADHKGFQDFITYLKQRECAGVIKIPATKTVWARLIFILPCLPEACSMLSIKPNTPDCLITVVLPKEANSECA</sequence>
<organism evidence="3 4">
    <name type="scientific">Spinacia oleracea</name>
    <name type="common">Spinach</name>
    <dbReference type="NCBI Taxonomy" id="3562"/>
    <lineage>
        <taxon>Eukaryota</taxon>
        <taxon>Viridiplantae</taxon>
        <taxon>Streptophyta</taxon>
        <taxon>Embryophyta</taxon>
        <taxon>Tracheophyta</taxon>
        <taxon>Spermatophyta</taxon>
        <taxon>Magnoliopsida</taxon>
        <taxon>eudicotyledons</taxon>
        <taxon>Gunneridae</taxon>
        <taxon>Pentapetalae</taxon>
        <taxon>Caryophyllales</taxon>
        <taxon>Chenopodiaceae</taxon>
        <taxon>Chenopodioideae</taxon>
        <taxon>Anserineae</taxon>
        <taxon>Spinacia</taxon>
    </lineage>
</organism>
<feature type="region of interest" description="Disordered" evidence="1">
    <location>
        <begin position="1"/>
        <end position="48"/>
    </location>
</feature>
<evidence type="ECO:0000313" key="3">
    <source>
        <dbReference type="Proteomes" id="UP000813463"/>
    </source>
</evidence>
<feature type="domain" description="RRM" evidence="2">
    <location>
        <begin position="597"/>
        <end position="664"/>
    </location>
</feature>
<protein>
    <submittedName>
        <fullName evidence="4">Uncharacterized protein isoform X1</fullName>
    </submittedName>
</protein>
<dbReference type="KEGG" id="soe:110786188"/>
<feature type="region of interest" description="Disordered" evidence="1">
    <location>
        <begin position="974"/>
        <end position="1027"/>
    </location>
</feature>
<dbReference type="GeneID" id="110786188"/>
<name>A0A9R0IBW5_SPIOL</name>
<dbReference type="Proteomes" id="UP000813463">
    <property type="component" value="Chromosome 3"/>
</dbReference>
<dbReference type="InterPro" id="IPR000504">
    <property type="entry name" value="RRM_dom"/>
</dbReference>
<feature type="compositionally biased region" description="Pro residues" evidence="1">
    <location>
        <begin position="974"/>
        <end position="1018"/>
    </location>
</feature>
<dbReference type="SUPFAM" id="SSF54928">
    <property type="entry name" value="RNA-binding domain, RBD"/>
    <property type="match status" value="1"/>
</dbReference>
<dbReference type="PANTHER" id="PTHR21494:SF2">
    <property type="entry name" value="NUCLEIC ACID BINDING PROTEIN"/>
    <property type="match status" value="1"/>
</dbReference>
<dbReference type="PANTHER" id="PTHR21494">
    <property type="entry name" value="ACTIVATING SIGNAL COINTEGRATOR 1 COMPLEX SUBUNIT 2 ASC-1 COMPLEX SUBUNIT P100"/>
    <property type="match status" value="1"/>
</dbReference>
<dbReference type="CDD" id="cd21546">
    <property type="entry name" value="SPOC_FPA-like"/>
    <property type="match status" value="1"/>
</dbReference>
<dbReference type="GO" id="GO:0003723">
    <property type="term" value="F:RNA binding"/>
    <property type="evidence" value="ECO:0007669"/>
    <property type="project" value="InterPro"/>
</dbReference>
<dbReference type="InterPro" id="IPR035979">
    <property type="entry name" value="RBD_domain_sf"/>
</dbReference>
<dbReference type="CDD" id="cd00590">
    <property type="entry name" value="RRM_SF"/>
    <property type="match status" value="1"/>
</dbReference>
<evidence type="ECO:0000313" key="4">
    <source>
        <dbReference type="RefSeq" id="XP_021846418.2"/>
    </source>
</evidence>
<dbReference type="Pfam" id="PF07744">
    <property type="entry name" value="SPOC"/>
    <property type="match status" value="1"/>
</dbReference>
<dbReference type="RefSeq" id="XP_021846418.2">
    <property type="nucleotide sequence ID" value="XM_021990726.2"/>
</dbReference>
<dbReference type="InterPro" id="IPR012921">
    <property type="entry name" value="SPOC_C"/>
</dbReference>
<dbReference type="SMART" id="SM00360">
    <property type="entry name" value="RRM"/>
    <property type="match status" value="1"/>
</dbReference>
<dbReference type="Gene3D" id="3.30.70.330">
    <property type="match status" value="1"/>
</dbReference>
<accession>A0A9R0IBW5</accession>
<dbReference type="InterPro" id="IPR012677">
    <property type="entry name" value="Nucleotide-bd_a/b_plait_sf"/>
</dbReference>